<sequence length="96" mass="10924">GINETLKSKIVPIFTDPYEANYFYITNVGSMFLFQTNKDASNWKLITVNVNLHCQPSSKENKDTTKKGCSDPVSLIGTFVEENKTKVIDWTEPFDK</sequence>
<dbReference type="EMBL" id="CAJVCH010564801">
    <property type="protein sequence ID" value="CAG7832391.1"/>
    <property type="molecule type" value="Genomic_DNA"/>
</dbReference>
<keyword evidence="3" id="KW-1185">Reference proteome</keyword>
<dbReference type="OrthoDB" id="248387at2759"/>
<dbReference type="AlphaFoldDB" id="A0A8J2LIU2"/>
<comment type="caution">
    <text evidence="2">The sequence shown here is derived from an EMBL/GenBank/DDBJ whole genome shotgun (WGS) entry which is preliminary data.</text>
</comment>
<gene>
    <name evidence="2" type="ORF">AFUS01_LOCUS42075</name>
</gene>
<accession>A0A8J2LIU2</accession>
<organism evidence="2 3">
    <name type="scientific">Allacma fusca</name>
    <dbReference type="NCBI Taxonomy" id="39272"/>
    <lineage>
        <taxon>Eukaryota</taxon>
        <taxon>Metazoa</taxon>
        <taxon>Ecdysozoa</taxon>
        <taxon>Arthropoda</taxon>
        <taxon>Hexapoda</taxon>
        <taxon>Collembola</taxon>
        <taxon>Symphypleona</taxon>
        <taxon>Sminthuridae</taxon>
        <taxon>Allacma</taxon>
    </lineage>
</organism>
<dbReference type="Proteomes" id="UP000708208">
    <property type="component" value="Unassembled WGS sequence"/>
</dbReference>
<feature type="domain" description="Peptidase S9A N-terminal" evidence="1">
    <location>
        <begin position="9"/>
        <end position="62"/>
    </location>
</feature>
<name>A0A8J2LIU2_9HEXA</name>
<dbReference type="InterPro" id="IPR023302">
    <property type="entry name" value="Pept_S9A_N"/>
</dbReference>
<evidence type="ECO:0000313" key="3">
    <source>
        <dbReference type="Proteomes" id="UP000708208"/>
    </source>
</evidence>
<dbReference type="Pfam" id="PF02897">
    <property type="entry name" value="Peptidase_S9_N"/>
    <property type="match status" value="1"/>
</dbReference>
<reference evidence="2" key="1">
    <citation type="submission" date="2021-06" db="EMBL/GenBank/DDBJ databases">
        <authorList>
            <person name="Hodson N. C."/>
            <person name="Mongue J. A."/>
            <person name="Jaron S. K."/>
        </authorList>
    </citation>
    <scope>NUCLEOTIDE SEQUENCE</scope>
</reference>
<proteinExistence type="predicted"/>
<evidence type="ECO:0000259" key="1">
    <source>
        <dbReference type="Pfam" id="PF02897"/>
    </source>
</evidence>
<protein>
    <recommendedName>
        <fullName evidence="1">Peptidase S9A N-terminal domain-containing protein</fullName>
    </recommendedName>
</protein>
<dbReference type="GO" id="GO:0004252">
    <property type="term" value="F:serine-type endopeptidase activity"/>
    <property type="evidence" value="ECO:0007669"/>
    <property type="project" value="InterPro"/>
</dbReference>
<feature type="non-terminal residue" evidence="2">
    <location>
        <position position="96"/>
    </location>
</feature>
<evidence type="ECO:0000313" key="2">
    <source>
        <dbReference type="EMBL" id="CAG7832391.1"/>
    </source>
</evidence>